<feature type="domain" description="Ubiquinol-cytochrome c chaperone" evidence="2">
    <location>
        <begin position="63"/>
        <end position="135"/>
    </location>
</feature>
<sequence>MIFHWLKLYGKHERRATAVVDVAFANAKAASPAVFEGDSTLDDVRKAKFEHACPWLALELTGADPRMTRNVVEVMIDRIEVGLREASVGDMKVGREVRSYASALNGRLQRYVPLIEQQDWQELAVAVAEHGIEPSLVQQLKGKASKKAA</sequence>
<comment type="caution">
    <text evidence="3">The sequence shown here is derived from an EMBL/GenBank/DDBJ whole genome shotgun (WGS) entry which is preliminary data.</text>
</comment>
<evidence type="ECO:0000313" key="4">
    <source>
        <dbReference type="Proteomes" id="UP000320948"/>
    </source>
</evidence>
<dbReference type="Proteomes" id="UP000320948">
    <property type="component" value="Unassembled WGS sequence"/>
</dbReference>
<evidence type="ECO:0000256" key="1">
    <source>
        <dbReference type="ARBA" id="ARBA00006436"/>
    </source>
</evidence>
<dbReference type="InterPro" id="IPR021150">
    <property type="entry name" value="Ubiq_cyt_c_chap"/>
</dbReference>
<gene>
    <name evidence="3" type="ORF">DI628_02805</name>
</gene>
<evidence type="ECO:0000259" key="2">
    <source>
        <dbReference type="Pfam" id="PF03981"/>
    </source>
</evidence>
<evidence type="ECO:0000313" key="3">
    <source>
        <dbReference type="EMBL" id="TKW61571.1"/>
    </source>
</evidence>
<reference evidence="3 4" key="1">
    <citation type="journal article" date="2017" name="Nat. Commun.">
        <title>In situ click chemistry generation of cyclooxygenase-2 inhibitors.</title>
        <authorList>
            <person name="Bhardwaj A."/>
            <person name="Kaur J."/>
            <person name="Wuest M."/>
            <person name="Wuest F."/>
        </authorList>
    </citation>
    <scope>NUCLEOTIDE SEQUENCE [LARGE SCALE GENOMIC DNA]</scope>
    <source>
        <strain evidence="3">S2_018_000_R2_106</strain>
    </source>
</reference>
<dbReference type="Pfam" id="PF03981">
    <property type="entry name" value="Ubiq_cyt_C_chap"/>
    <property type="match status" value="1"/>
</dbReference>
<accession>A0A6N4R922</accession>
<proteinExistence type="inferred from homology"/>
<organism evidence="3 4">
    <name type="scientific">Blastochloris viridis</name>
    <name type="common">Rhodopseudomonas viridis</name>
    <dbReference type="NCBI Taxonomy" id="1079"/>
    <lineage>
        <taxon>Bacteria</taxon>
        <taxon>Pseudomonadati</taxon>
        <taxon>Pseudomonadota</taxon>
        <taxon>Alphaproteobacteria</taxon>
        <taxon>Hyphomicrobiales</taxon>
        <taxon>Blastochloridaceae</taxon>
        <taxon>Blastochloris</taxon>
    </lineage>
</organism>
<dbReference type="AlphaFoldDB" id="A0A6N4R922"/>
<name>A0A6N4R922_BLAVI</name>
<dbReference type="EMBL" id="VAFM01000001">
    <property type="protein sequence ID" value="TKW61571.1"/>
    <property type="molecule type" value="Genomic_DNA"/>
</dbReference>
<comment type="similarity">
    <text evidence="1">Belongs to the UPF0174 family.</text>
</comment>
<protein>
    <recommendedName>
        <fullName evidence="2">Ubiquinol-cytochrome c chaperone domain-containing protein</fullName>
    </recommendedName>
</protein>